<dbReference type="GO" id="GO:0004519">
    <property type="term" value="F:endonuclease activity"/>
    <property type="evidence" value="ECO:0007669"/>
    <property type="project" value="UniProtKB-KW"/>
</dbReference>
<dbReference type="GO" id="GO:0003676">
    <property type="term" value="F:nucleic acid binding"/>
    <property type="evidence" value="ECO:0007669"/>
    <property type="project" value="InterPro"/>
</dbReference>
<dbReference type="Proteomes" id="UP000295510">
    <property type="component" value="Unassembled WGS sequence"/>
</dbReference>
<feature type="domain" description="TNase-like" evidence="4">
    <location>
        <begin position="1"/>
        <end position="136"/>
    </location>
</feature>
<evidence type="ECO:0000256" key="3">
    <source>
        <dbReference type="ARBA" id="ARBA00022801"/>
    </source>
</evidence>
<dbReference type="InterPro" id="IPR016071">
    <property type="entry name" value="Staphylococal_nuclease_OB-fold"/>
</dbReference>
<name>A0A4R6UA38_9BURK</name>
<dbReference type="OrthoDB" id="9805504at2"/>
<keyword evidence="2 5" id="KW-0255">Endonuclease</keyword>
<dbReference type="PANTHER" id="PTHR12302:SF3">
    <property type="entry name" value="SERINE_THREONINE-PROTEIN KINASE 31"/>
    <property type="match status" value="1"/>
</dbReference>
<dbReference type="SMART" id="SM00318">
    <property type="entry name" value="SNc"/>
    <property type="match status" value="1"/>
</dbReference>
<dbReference type="InterPro" id="IPR035437">
    <property type="entry name" value="SNase_OB-fold_sf"/>
</dbReference>
<dbReference type="GO" id="GO:0016787">
    <property type="term" value="F:hydrolase activity"/>
    <property type="evidence" value="ECO:0007669"/>
    <property type="project" value="UniProtKB-KW"/>
</dbReference>
<keyword evidence="3" id="KW-0378">Hydrolase</keyword>
<proteinExistence type="predicted"/>
<comment type="caution">
    <text evidence="5">The sequence shown here is derived from an EMBL/GenBank/DDBJ whole genome shotgun (WGS) entry which is preliminary data.</text>
</comment>
<dbReference type="RefSeq" id="WP_009518301.1">
    <property type="nucleotide sequence ID" value="NZ_SNYL01000010.1"/>
</dbReference>
<dbReference type="AlphaFoldDB" id="A0A4R6UA38"/>
<evidence type="ECO:0000259" key="4">
    <source>
        <dbReference type="PROSITE" id="PS50830"/>
    </source>
</evidence>
<dbReference type="PROSITE" id="PS01123">
    <property type="entry name" value="TNASE_1"/>
    <property type="match status" value="1"/>
</dbReference>
<dbReference type="PANTHER" id="PTHR12302">
    <property type="entry name" value="EBNA2 BINDING PROTEIN P100"/>
    <property type="match status" value="1"/>
</dbReference>
<dbReference type="Pfam" id="PF00565">
    <property type="entry name" value="SNase"/>
    <property type="match status" value="1"/>
</dbReference>
<evidence type="ECO:0000313" key="5">
    <source>
        <dbReference type="EMBL" id="TDQ41893.1"/>
    </source>
</evidence>
<sequence length="191" mass="21418">MGRVVGVADGDTVTVLDADGTQHKIRVAGIDAPEKKQPFGQRSKASMSNLVFGKDVVVMGSKRDRYGRLVGKVLVADSSCTARTCPKTLDAGLAQITTGMAWWYRQYAREQSAEDAGTYELAEQDARDRHVGLWRDAAPIPPWEWRRATHPQSGQRFPRWVASIDLIFVRSYIMQIGKEQCHEQAKDRGHY</sequence>
<dbReference type="PROSITE" id="PS50830">
    <property type="entry name" value="TNASE_3"/>
    <property type="match status" value="1"/>
</dbReference>
<keyword evidence="1" id="KW-0540">Nuclease</keyword>
<dbReference type="EMBL" id="SNYL01000010">
    <property type="protein sequence ID" value="TDQ41893.1"/>
    <property type="molecule type" value="Genomic_DNA"/>
</dbReference>
<protein>
    <submittedName>
        <fullName evidence="5">Endonuclease YncB(Thermonuclease family)</fullName>
    </submittedName>
</protein>
<dbReference type="InterPro" id="IPR002071">
    <property type="entry name" value="Thermonucl_AS"/>
</dbReference>
<reference evidence="5 6" key="1">
    <citation type="submission" date="2019-03" db="EMBL/GenBank/DDBJ databases">
        <title>Genomic Encyclopedia of Type Strains, Phase IV (KMG-IV): sequencing the most valuable type-strain genomes for metagenomic binning, comparative biology and taxonomic classification.</title>
        <authorList>
            <person name="Goeker M."/>
        </authorList>
    </citation>
    <scope>NUCLEOTIDE SEQUENCE [LARGE SCALE GENOMIC DNA]</scope>
    <source>
        <strain evidence="5 6">DSM 19605</strain>
    </source>
</reference>
<gene>
    <name evidence="5" type="ORF">DFR43_11048</name>
</gene>
<evidence type="ECO:0000256" key="1">
    <source>
        <dbReference type="ARBA" id="ARBA00022722"/>
    </source>
</evidence>
<accession>A0A4R6UA38</accession>
<evidence type="ECO:0000313" key="6">
    <source>
        <dbReference type="Proteomes" id="UP000295510"/>
    </source>
</evidence>
<dbReference type="SUPFAM" id="SSF50199">
    <property type="entry name" value="Staphylococcal nuclease"/>
    <property type="match status" value="1"/>
</dbReference>
<keyword evidence="6" id="KW-1185">Reference proteome</keyword>
<dbReference type="Gene3D" id="2.40.50.90">
    <property type="match status" value="1"/>
</dbReference>
<organism evidence="5 6">
    <name type="scientific">Tepidicella xavieri</name>
    <dbReference type="NCBI Taxonomy" id="360241"/>
    <lineage>
        <taxon>Bacteria</taxon>
        <taxon>Pseudomonadati</taxon>
        <taxon>Pseudomonadota</taxon>
        <taxon>Betaproteobacteria</taxon>
        <taxon>Burkholderiales</taxon>
        <taxon>Tepidicella</taxon>
    </lineage>
</organism>
<evidence type="ECO:0000256" key="2">
    <source>
        <dbReference type="ARBA" id="ARBA00022759"/>
    </source>
</evidence>